<protein>
    <submittedName>
        <fullName evidence="3">Secreted protein</fullName>
    </submittedName>
</protein>
<keyword evidence="1" id="KW-0732">Signal</keyword>
<evidence type="ECO:0000313" key="3">
    <source>
        <dbReference type="WBParaSite" id="ALUE_0001420601-mRNA-1"/>
    </source>
</evidence>
<dbReference type="Proteomes" id="UP000036681">
    <property type="component" value="Unplaced"/>
</dbReference>
<accession>A0A0M3I9P5</accession>
<dbReference type="WBParaSite" id="ALUE_0001420601-mRNA-1">
    <property type="protein sequence ID" value="ALUE_0001420601-mRNA-1"/>
    <property type="gene ID" value="ALUE_0001420601"/>
</dbReference>
<reference evidence="3" key="1">
    <citation type="submission" date="2017-02" db="UniProtKB">
        <authorList>
            <consortium name="WormBaseParasite"/>
        </authorList>
    </citation>
    <scope>IDENTIFICATION</scope>
</reference>
<proteinExistence type="predicted"/>
<organism evidence="2 3">
    <name type="scientific">Ascaris lumbricoides</name>
    <name type="common">Giant roundworm</name>
    <dbReference type="NCBI Taxonomy" id="6252"/>
    <lineage>
        <taxon>Eukaryota</taxon>
        <taxon>Metazoa</taxon>
        <taxon>Ecdysozoa</taxon>
        <taxon>Nematoda</taxon>
        <taxon>Chromadorea</taxon>
        <taxon>Rhabditida</taxon>
        <taxon>Spirurina</taxon>
        <taxon>Ascaridomorpha</taxon>
        <taxon>Ascaridoidea</taxon>
        <taxon>Ascarididae</taxon>
        <taxon>Ascaris</taxon>
    </lineage>
</organism>
<dbReference type="AlphaFoldDB" id="A0A0M3I9P5"/>
<evidence type="ECO:0000256" key="1">
    <source>
        <dbReference type="SAM" id="SignalP"/>
    </source>
</evidence>
<feature type="chain" id="PRO_5005657056" evidence="1">
    <location>
        <begin position="17"/>
        <end position="81"/>
    </location>
</feature>
<evidence type="ECO:0000313" key="2">
    <source>
        <dbReference type="Proteomes" id="UP000036681"/>
    </source>
</evidence>
<name>A0A0M3I9P5_ASCLU</name>
<sequence>MFIPTILLSIFCATSCYPFLDQMENDEDELLPPFPMDKRDIEHEVYVGPLDSASLLLSLPRTDRKMSNIDFLRRLKAASNQ</sequence>
<keyword evidence="2" id="KW-1185">Reference proteome</keyword>
<feature type="signal peptide" evidence="1">
    <location>
        <begin position="1"/>
        <end position="16"/>
    </location>
</feature>